<comment type="similarity">
    <text evidence="5">Belongs to the SAT4 family.</text>
</comment>
<dbReference type="Pfam" id="PF20684">
    <property type="entry name" value="Fung_rhodopsin"/>
    <property type="match status" value="1"/>
</dbReference>
<organism evidence="8 9">
    <name type="scientific">Bimuria novae-zelandiae CBS 107.79</name>
    <dbReference type="NCBI Taxonomy" id="1447943"/>
    <lineage>
        <taxon>Eukaryota</taxon>
        <taxon>Fungi</taxon>
        <taxon>Dikarya</taxon>
        <taxon>Ascomycota</taxon>
        <taxon>Pezizomycotina</taxon>
        <taxon>Dothideomycetes</taxon>
        <taxon>Pleosporomycetidae</taxon>
        <taxon>Pleosporales</taxon>
        <taxon>Massarineae</taxon>
        <taxon>Didymosphaeriaceae</taxon>
        <taxon>Bimuria</taxon>
    </lineage>
</organism>
<feature type="transmembrane region" description="Helical" evidence="6">
    <location>
        <begin position="107"/>
        <end position="128"/>
    </location>
</feature>
<proteinExistence type="inferred from homology"/>
<keyword evidence="9" id="KW-1185">Reference proteome</keyword>
<dbReference type="OrthoDB" id="444631at2759"/>
<evidence type="ECO:0000256" key="6">
    <source>
        <dbReference type="SAM" id="Phobius"/>
    </source>
</evidence>
<gene>
    <name evidence="8" type="ORF">BU23DRAFT_155798</name>
</gene>
<keyword evidence="3 6" id="KW-1133">Transmembrane helix</keyword>
<dbReference type="GO" id="GO:0016020">
    <property type="term" value="C:membrane"/>
    <property type="evidence" value="ECO:0007669"/>
    <property type="project" value="UniProtKB-SubCell"/>
</dbReference>
<evidence type="ECO:0000256" key="4">
    <source>
        <dbReference type="ARBA" id="ARBA00023136"/>
    </source>
</evidence>
<accession>A0A6A5V621</accession>
<evidence type="ECO:0000313" key="9">
    <source>
        <dbReference type="Proteomes" id="UP000800036"/>
    </source>
</evidence>
<feature type="transmembrane region" description="Helical" evidence="6">
    <location>
        <begin position="20"/>
        <end position="41"/>
    </location>
</feature>
<evidence type="ECO:0000256" key="5">
    <source>
        <dbReference type="ARBA" id="ARBA00038359"/>
    </source>
</evidence>
<dbReference type="Proteomes" id="UP000800036">
    <property type="component" value="Unassembled WGS sequence"/>
</dbReference>
<feature type="transmembrane region" description="Helical" evidence="6">
    <location>
        <begin position="220"/>
        <end position="242"/>
    </location>
</feature>
<dbReference type="AlphaFoldDB" id="A0A6A5V621"/>
<evidence type="ECO:0000313" key="8">
    <source>
        <dbReference type="EMBL" id="KAF1972671.1"/>
    </source>
</evidence>
<dbReference type="PANTHER" id="PTHR33048:SF47">
    <property type="entry name" value="INTEGRAL MEMBRANE PROTEIN-RELATED"/>
    <property type="match status" value="1"/>
</dbReference>
<reference evidence="8" key="1">
    <citation type="journal article" date="2020" name="Stud. Mycol.">
        <title>101 Dothideomycetes genomes: a test case for predicting lifestyles and emergence of pathogens.</title>
        <authorList>
            <person name="Haridas S."/>
            <person name="Albert R."/>
            <person name="Binder M."/>
            <person name="Bloem J."/>
            <person name="Labutti K."/>
            <person name="Salamov A."/>
            <person name="Andreopoulos B."/>
            <person name="Baker S."/>
            <person name="Barry K."/>
            <person name="Bills G."/>
            <person name="Bluhm B."/>
            <person name="Cannon C."/>
            <person name="Castanera R."/>
            <person name="Culley D."/>
            <person name="Daum C."/>
            <person name="Ezra D."/>
            <person name="Gonzalez J."/>
            <person name="Henrissat B."/>
            <person name="Kuo A."/>
            <person name="Liang C."/>
            <person name="Lipzen A."/>
            <person name="Lutzoni F."/>
            <person name="Magnuson J."/>
            <person name="Mondo S."/>
            <person name="Nolan M."/>
            <person name="Ohm R."/>
            <person name="Pangilinan J."/>
            <person name="Park H.-J."/>
            <person name="Ramirez L."/>
            <person name="Alfaro M."/>
            <person name="Sun H."/>
            <person name="Tritt A."/>
            <person name="Yoshinaga Y."/>
            <person name="Zwiers L.-H."/>
            <person name="Turgeon B."/>
            <person name="Goodwin S."/>
            <person name="Spatafora J."/>
            <person name="Crous P."/>
            <person name="Grigoriev I."/>
        </authorList>
    </citation>
    <scope>NUCLEOTIDE SEQUENCE</scope>
    <source>
        <strain evidence="8">CBS 107.79</strain>
    </source>
</reference>
<dbReference type="EMBL" id="ML976685">
    <property type="protein sequence ID" value="KAF1972671.1"/>
    <property type="molecule type" value="Genomic_DNA"/>
</dbReference>
<keyword evidence="4 6" id="KW-0472">Membrane</keyword>
<feature type="transmembrane region" description="Helical" evidence="6">
    <location>
        <begin position="53"/>
        <end position="73"/>
    </location>
</feature>
<dbReference type="InterPro" id="IPR049326">
    <property type="entry name" value="Rhodopsin_dom_fungi"/>
</dbReference>
<sequence>MWVRADNVGYADPKVSPAAFLGVTWAFTAFSFFLLPARLYARWTTLSRLFWDDYLVIFAWTISLAMSIAVTVLNSATYEVMAIGAGKMKFPPNVRTSTLQFSRLFNIVPILLCVGLWSVKLAFLLFFRRLGIRTLRSLHRWWWAVFCTSLLAFLICFTTLPYKCCFTTFEVIASSKCQTQGWSFISLKVNCALDVFTDCLITSIPFLILRNTRISTRQKVALSIIFSLVIVTMIFAIVRVALTTTGVSRQIDPTWMYMWSSVELNIAIVIACIAPYRSFFLRAHAAPPDVHTAQRVPIKGGTSDAFAGSNTRIAPWTEEAGNTKWYGATDMEMPTIGVLPDASGSWSEMAPDVLWKADEESTTDVYELGHVRSEEIGVTSRGSTR</sequence>
<feature type="transmembrane region" description="Helical" evidence="6">
    <location>
        <begin position="254"/>
        <end position="274"/>
    </location>
</feature>
<protein>
    <recommendedName>
        <fullName evidence="7">Rhodopsin domain-containing protein</fullName>
    </recommendedName>
</protein>
<comment type="subcellular location">
    <subcellularLocation>
        <location evidence="1">Membrane</location>
        <topology evidence="1">Multi-pass membrane protein</topology>
    </subcellularLocation>
</comment>
<keyword evidence="2 6" id="KW-0812">Transmembrane</keyword>
<feature type="transmembrane region" description="Helical" evidence="6">
    <location>
        <begin position="140"/>
        <end position="162"/>
    </location>
</feature>
<evidence type="ECO:0000256" key="3">
    <source>
        <dbReference type="ARBA" id="ARBA00022989"/>
    </source>
</evidence>
<dbReference type="InterPro" id="IPR052337">
    <property type="entry name" value="SAT4-like"/>
</dbReference>
<dbReference type="PANTHER" id="PTHR33048">
    <property type="entry name" value="PTH11-LIKE INTEGRAL MEMBRANE PROTEIN (AFU_ORTHOLOGUE AFUA_5G11245)"/>
    <property type="match status" value="1"/>
</dbReference>
<evidence type="ECO:0000256" key="2">
    <source>
        <dbReference type="ARBA" id="ARBA00022692"/>
    </source>
</evidence>
<name>A0A6A5V621_9PLEO</name>
<feature type="domain" description="Rhodopsin" evidence="7">
    <location>
        <begin position="37"/>
        <end position="280"/>
    </location>
</feature>
<evidence type="ECO:0000256" key="1">
    <source>
        <dbReference type="ARBA" id="ARBA00004141"/>
    </source>
</evidence>
<evidence type="ECO:0000259" key="7">
    <source>
        <dbReference type="Pfam" id="PF20684"/>
    </source>
</evidence>